<keyword evidence="1" id="KW-0378">Hydrolase</keyword>
<dbReference type="PATRIC" id="fig|1335616.4.peg.1104"/>
<dbReference type="GO" id="GO:0016791">
    <property type="term" value="F:phosphatase activity"/>
    <property type="evidence" value="ECO:0007669"/>
    <property type="project" value="UniProtKB-ARBA"/>
</dbReference>
<name>A0A0D1A6G4_9LACO</name>
<dbReference type="InterPro" id="IPR006379">
    <property type="entry name" value="HAD-SF_hydro_IIB"/>
</dbReference>
<reference evidence="1 2" key="1">
    <citation type="submission" date="2013-08" db="EMBL/GenBank/DDBJ databases">
        <title>Lactobacillus wasatchii sp. WDC04, a late gas producing bacteria isolated from aged chedder cheese.</title>
        <authorList>
            <person name="Oberg C.J."/>
            <person name="Culumber M."/>
            <person name="McMahon D.J."/>
            <person name="Broadbent J.R."/>
            <person name="Oberg T.S."/>
            <person name="Ortaki F."/>
        </authorList>
    </citation>
    <scope>NUCLEOTIDE SEQUENCE [LARGE SCALE GENOMIC DNA]</scope>
    <source>
        <strain evidence="1 2">WDC04</strain>
    </source>
</reference>
<dbReference type="GO" id="GO:0000287">
    <property type="term" value="F:magnesium ion binding"/>
    <property type="evidence" value="ECO:0007669"/>
    <property type="project" value="TreeGrafter"/>
</dbReference>
<dbReference type="STRING" id="1335616.WDC_1100"/>
<dbReference type="NCBIfam" id="TIGR00099">
    <property type="entry name" value="Cof-subfamily"/>
    <property type="match status" value="1"/>
</dbReference>
<dbReference type="OrthoDB" id="9790031at2"/>
<dbReference type="Gene3D" id="3.30.1240.10">
    <property type="match status" value="1"/>
</dbReference>
<comment type="caution">
    <text evidence="1">The sequence shown here is derived from an EMBL/GenBank/DDBJ whole genome shotgun (WGS) entry which is preliminary data.</text>
</comment>
<dbReference type="RefSeq" id="WP_044010845.1">
    <property type="nucleotide sequence ID" value="NZ_AWTT01000024.1"/>
</dbReference>
<dbReference type="PANTHER" id="PTHR10000:SF8">
    <property type="entry name" value="HAD SUPERFAMILY HYDROLASE-LIKE, TYPE 3"/>
    <property type="match status" value="1"/>
</dbReference>
<dbReference type="AlphaFoldDB" id="A0A0D1A6G4"/>
<keyword evidence="2" id="KW-1185">Reference proteome</keyword>
<organism evidence="1 2">
    <name type="scientific">Paucilactobacillus wasatchensis</name>
    <dbReference type="NCBI Taxonomy" id="1335616"/>
    <lineage>
        <taxon>Bacteria</taxon>
        <taxon>Bacillati</taxon>
        <taxon>Bacillota</taxon>
        <taxon>Bacilli</taxon>
        <taxon>Lactobacillales</taxon>
        <taxon>Lactobacillaceae</taxon>
        <taxon>Paucilactobacillus</taxon>
    </lineage>
</organism>
<evidence type="ECO:0000313" key="1">
    <source>
        <dbReference type="EMBL" id="KIS03282.1"/>
    </source>
</evidence>
<evidence type="ECO:0000313" key="2">
    <source>
        <dbReference type="Proteomes" id="UP000032279"/>
    </source>
</evidence>
<dbReference type="SFLD" id="SFLDS00003">
    <property type="entry name" value="Haloacid_Dehalogenase"/>
    <property type="match status" value="1"/>
</dbReference>
<gene>
    <name evidence="1" type="ORF">WDC_1100</name>
</gene>
<dbReference type="Gene3D" id="3.40.50.1000">
    <property type="entry name" value="HAD superfamily/HAD-like"/>
    <property type="match status" value="1"/>
</dbReference>
<dbReference type="GO" id="GO:0005829">
    <property type="term" value="C:cytosol"/>
    <property type="evidence" value="ECO:0007669"/>
    <property type="project" value="TreeGrafter"/>
</dbReference>
<dbReference type="NCBIfam" id="TIGR01484">
    <property type="entry name" value="HAD-SF-IIB"/>
    <property type="match status" value="1"/>
</dbReference>
<dbReference type="EMBL" id="AWTT01000024">
    <property type="protein sequence ID" value="KIS03282.1"/>
    <property type="molecule type" value="Genomic_DNA"/>
</dbReference>
<protein>
    <submittedName>
        <fullName evidence="1">Hydrolase (HAD superfamily)</fullName>
    </submittedName>
</protein>
<dbReference type="SUPFAM" id="SSF56784">
    <property type="entry name" value="HAD-like"/>
    <property type="match status" value="1"/>
</dbReference>
<dbReference type="CDD" id="cd07516">
    <property type="entry name" value="HAD_Pase"/>
    <property type="match status" value="1"/>
</dbReference>
<dbReference type="Proteomes" id="UP000032279">
    <property type="component" value="Unassembled WGS sequence"/>
</dbReference>
<dbReference type="SFLD" id="SFLDG01140">
    <property type="entry name" value="C2.B:_Phosphomannomutase_and_P"/>
    <property type="match status" value="1"/>
</dbReference>
<accession>A0A0D1A6G4</accession>
<dbReference type="InterPro" id="IPR023214">
    <property type="entry name" value="HAD_sf"/>
</dbReference>
<dbReference type="InterPro" id="IPR036412">
    <property type="entry name" value="HAD-like_sf"/>
</dbReference>
<dbReference type="InterPro" id="IPR000150">
    <property type="entry name" value="Cof"/>
</dbReference>
<dbReference type="PANTHER" id="PTHR10000">
    <property type="entry name" value="PHOSPHOSERINE PHOSPHATASE"/>
    <property type="match status" value="1"/>
</dbReference>
<proteinExistence type="predicted"/>
<dbReference type="Pfam" id="PF08282">
    <property type="entry name" value="Hydrolase_3"/>
    <property type="match status" value="1"/>
</dbReference>
<sequence length="272" mass="30182">MYKLLISDLDESLLNDSGNISTNDLATIKLMQQQGVKFIPNTGRGFASVQPLLKQIGTFKQAGEYVISYNGGVIVENSDNHVLTSHYLPHQIVAQIYQLARSQSDLGVHIYTLNDVYVYNIDNYEQAYIDSRKVQTIEFNEPTLDSLTTSPIVKILVENLDHDRLVEFQKLILANIAIPLSQTFSSNRYLEFNPTGVDKGNAVLELCQKLAIEPADVITLGDNDNDLPMIKTAGMGVAVSNSINSIKKAAQLTLKATNNDNPITEIYQTLFN</sequence>